<accession>A0A0L8A5W9</accession>
<reference evidence="4 5" key="1">
    <citation type="journal article" date="2012" name="J. Bacteriol.">
        <title>Genome sequence of a novel nicotine-degrading strain, Pseudomonas geniculata N1.</title>
        <authorList>
            <person name="Tang H."/>
            <person name="Yu H."/>
            <person name="Tai C."/>
            <person name="Huang K."/>
            <person name="Liu Y."/>
            <person name="Wang L."/>
            <person name="Yao Y."/>
            <person name="Wu G."/>
            <person name="Xu P."/>
        </authorList>
    </citation>
    <scope>NUCLEOTIDE SEQUENCE [LARGE SCALE GENOMIC DNA]</scope>
    <source>
        <strain evidence="4 5">N1</strain>
    </source>
</reference>
<dbReference type="InterPro" id="IPR002104">
    <property type="entry name" value="Integrase_catalytic"/>
</dbReference>
<sequence>MPITKRENGHYQVTVGYGGRTHRKSSRHWSFKDAKEYERRYISALKDIAAGREPERVIADAVERWLTDHVPRLRSATKTKAHVRALLPYIAGRKLGEIAQVWAEVKAAEIGKAPATVNHKGRILRQISRMAWREWGWLERPAAIGLLPEKPRETFLTLDQVEALARACPNAAAGDYVRLAAYTGIRRGHLLRLTAHDVRGGFIHLDRTSKTRTLQLVPLHPKVAGIAARLPLGASDDQVRDSWAKAREACGLQHVRWHDLRHTCASWLVMAGVPLHTVSEVLGHSSMAMTRRYAHLSPEHLLDAIRTLA</sequence>
<organism evidence="4 5">
    <name type="scientific">Stenotrophomonas geniculata N1</name>
    <dbReference type="NCBI Taxonomy" id="1167641"/>
    <lineage>
        <taxon>Bacteria</taxon>
        <taxon>Pseudomonadati</taxon>
        <taxon>Pseudomonadota</taxon>
        <taxon>Gammaproteobacteria</taxon>
        <taxon>Lysobacterales</taxon>
        <taxon>Lysobacteraceae</taxon>
        <taxon>Stenotrophomonas</taxon>
    </lineage>
</organism>
<keyword evidence="2" id="KW-0233">DNA recombination</keyword>
<protein>
    <submittedName>
        <fullName evidence="4">Integrase</fullName>
    </submittedName>
</protein>
<dbReference type="InterPro" id="IPR050090">
    <property type="entry name" value="Tyrosine_recombinase_XerCD"/>
</dbReference>
<evidence type="ECO:0000313" key="5">
    <source>
        <dbReference type="Proteomes" id="UP000036890"/>
    </source>
</evidence>
<dbReference type="Proteomes" id="UP000036890">
    <property type="component" value="Unassembled WGS sequence"/>
</dbReference>
<comment type="caution">
    <text evidence="4">The sequence shown here is derived from an EMBL/GenBank/DDBJ whole genome shotgun (WGS) entry which is preliminary data.</text>
</comment>
<dbReference type="PANTHER" id="PTHR30349">
    <property type="entry name" value="PHAGE INTEGRASE-RELATED"/>
    <property type="match status" value="1"/>
</dbReference>
<gene>
    <name evidence="4" type="ORF">W7K_19160</name>
</gene>
<dbReference type="GO" id="GO:0015074">
    <property type="term" value="P:DNA integration"/>
    <property type="evidence" value="ECO:0007669"/>
    <property type="project" value="UniProtKB-KW"/>
</dbReference>
<evidence type="ECO:0000256" key="1">
    <source>
        <dbReference type="ARBA" id="ARBA00022908"/>
    </source>
</evidence>
<dbReference type="SUPFAM" id="SSF56349">
    <property type="entry name" value="DNA breaking-rejoining enzymes"/>
    <property type="match status" value="1"/>
</dbReference>
<dbReference type="Pfam" id="PF00589">
    <property type="entry name" value="Phage_integrase"/>
    <property type="match status" value="1"/>
</dbReference>
<dbReference type="InterPro" id="IPR011010">
    <property type="entry name" value="DNA_brk_join_enz"/>
</dbReference>
<dbReference type="OrthoDB" id="9057547at2"/>
<dbReference type="RefSeq" id="WP_010481228.1">
    <property type="nucleotide sequence ID" value="NZ_AJLO02000041.1"/>
</dbReference>
<keyword evidence="1" id="KW-0229">DNA integration</keyword>
<dbReference type="EMBL" id="AJLO02000041">
    <property type="protein sequence ID" value="KOE97601.1"/>
    <property type="molecule type" value="Genomic_DNA"/>
</dbReference>
<name>A0A0L8A5W9_9GAMM</name>
<dbReference type="InterPro" id="IPR013762">
    <property type="entry name" value="Integrase-like_cat_sf"/>
</dbReference>
<dbReference type="PROSITE" id="PS51898">
    <property type="entry name" value="TYR_RECOMBINASE"/>
    <property type="match status" value="1"/>
</dbReference>
<dbReference type="CDD" id="cd00796">
    <property type="entry name" value="INT_Rci_Hp1_C"/>
    <property type="match status" value="1"/>
</dbReference>
<evidence type="ECO:0000259" key="3">
    <source>
        <dbReference type="PROSITE" id="PS51898"/>
    </source>
</evidence>
<feature type="domain" description="Tyr recombinase" evidence="3">
    <location>
        <begin position="151"/>
        <end position="306"/>
    </location>
</feature>
<proteinExistence type="predicted"/>
<dbReference type="AlphaFoldDB" id="A0A0L8A5W9"/>
<dbReference type="GO" id="GO:0006310">
    <property type="term" value="P:DNA recombination"/>
    <property type="evidence" value="ECO:0007669"/>
    <property type="project" value="UniProtKB-KW"/>
</dbReference>
<dbReference type="GO" id="GO:0003677">
    <property type="term" value="F:DNA binding"/>
    <property type="evidence" value="ECO:0007669"/>
    <property type="project" value="InterPro"/>
</dbReference>
<dbReference type="Gene3D" id="1.10.443.10">
    <property type="entry name" value="Intergrase catalytic core"/>
    <property type="match status" value="1"/>
</dbReference>
<evidence type="ECO:0000256" key="2">
    <source>
        <dbReference type="ARBA" id="ARBA00023172"/>
    </source>
</evidence>
<evidence type="ECO:0000313" key="4">
    <source>
        <dbReference type="EMBL" id="KOE97601.1"/>
    </source>
</evidence>
<dbReference type="PANTHER" id="PTHR30349:SF64">
    <property type="entry name" value="PROPHAGE INTEGRASE INTD-RELATED"/>
    <property type="match status" value="1"/>
</dbReference>